<proteinExistence type="predicted"/>
<keyword evidence="2" id="KW-0067">ATP-binding</keyword>
<dbReference type="GO" id="GO:0005524">
    <property type="term" value="F:ATP binding"/>
    <property type="evidence" value="ECO:0007669"/>
    <property type="project" value="UniProtKB-KW"/>
</dbReference>
<dbReference type="Pfam" id="PF00501">
    <property type="entry name" value="AMP-binding"/>
    <property type="match status" value="1"/>
</dbReference>
<accession>A0A6A6UJM1</accession>
<dbReference type="EMBL" id="MU004232">
    <property type="protein sequence ID" value="KAF2672439.1"/>
    <property type="molecule type" value="Genomic_DNA"/>
</dbReference>
<dbReference type="InterPro" id="IPR000873">
    <property type="entry name" value="AMP-dep_synth/lig_dom"/>
</dbReference>
<dbReference type="OrthoDB" id="1700726at2759"/>
<dbReference type="InterPro" id="IPR020845">
    <property type="entry name" value="AMP-binding_CS"/>
</dbReference>
<keyword evidence="1" id="KW-0547">Nucleotide-binding</keyword>
<keyword evidence="5" id="KW-1185">Reference proteome</keyword>
<evidence type="ECO:0000313" key="5">
    <source>
        <dbReference type="Proteomes" id="UP000799302"/>
    </source>
</evidence>
<gene>
    <name evidence="4" type="ORF">BT63DRAFT_384917</name>
</gene>
<dbReference type="SUPFAM" id="SSF56801">
    <property type="entry name" value="Acetyl-CoA synthetase-like"/>
    <property type="match status" value="1"/>
</dbReference>
<name>A0A6A6UJM1_9PEZI</name>
<dbReference type="PANTHER" id="PTHR43272">
    <property type="entry name" value="LONG-CHAIN-FATTY-ACID--COA LIGASE"/>
    <property type="match status" value="1"/>
</dbReference>
<dbReference type="PANTHER" id="PTHR43272:SF33">
    <property type="entry name" value="AMP-BINDING DOMAIN-CONTAINING PROTEIN-RELATED"/>
    <property type="match status" value="1"/>
</dbReference>
<dbReference type="InterPro" id="IPR042099">
    <property type="entry name" value="ANL_N_sf"/>
</dbReference>
<dbReference type="GO" id="GO:0004467">
    <property type="term" value="F:long-chain fatty acid-CoA ligase activity"/>
    <property type="evidence" value="ECO:0007669"/>
    <property type="project" value="TreeGrafter"/>
</dbReference>
<sequence length="707" mass="78613">MGKLNTYSIERAKGLRVPPEPGKPYSLPVPGSQVPGRSAVYRHWRFTDALLETMDPKIRTAHDFFEEAVANVPKNKCLGHRPWDPLTKTWGAYVWEDYETIATRRKNLGSGLRIIHENIGVTGKYGVGLWCNNRPEFQITDLAAHSQSLFTVSLYDTLGPQTTEYIINHAELSCVATSLSHIPTLLKIAPRCPSLKIIICMDPLSAGEVKGESKRELLNQFAKEAGVQILEFTEVEKLGAASPRPINPPTPEDIVTINYTSGTTGDPKGVVLTHKNTVAATSSTLCLMDQTDEDVSCSFLPLAHIYERLAEHLALWGGAGIGFYHGDVNEVVEDLKLLRPTGFSGVPRLFNRIGAGIRLATIEKPANPIRGALSKYVINLKLEKANNPDPKIATNRHWLWDKVWAKKVAANVGLQRCHTIISGSAPLDPSLHQFLRVCFANNFSQGYGLTETYAMALCQVDGDMTTGNCGGVGPSGEICLRDVPDMEYLSTDKPFPRGELLIRGNTIFREYHKNAAETAKALDNDGWFATGDICQVDDMGRFSIIDRVKNLLKLSQGEYVSPERIENVYLANLSFLQTAYIHGDSDKTSLVGLFGVEPEAFAEFAGRAMGKRFTKDDISEIEAACKDERVLKAAQKQLDRISKENKFNRYEWCRAHHLFLTPFTEEKNLMTPTMKLKRSFVAKHYRSNLDALYEAVAANEKPIRALL</sequence>
<dbReference type="Proteomes" id="UP000799302">
    <property type="component" value="Unassembled WGS sequence"/>
</dbReference>
<keyword evidence="4" id="KW-0436">Ligase</keyword>
<evidence type="ECO:0000313" key="4">
    <source>
        <dbReference type="EMBL" id="KAF2672439.1"/>
    </source>
</evidence>
<evidence type="ECO:0000256" key="2">
    <source>
        <dbReference type="ARBA" id="ARBA00022840"/>
    </source>
</evidence>
<dbReference type="GO" id="GO:0005783">
    <property type="term" value="C:endoplasmic reticulum"/>
    <property type="evidence" value="ECO:0007669"/>
    <property type="project" value="TreeGrafter"/>
</dbReference>
<dbReference type="GO" id="GO:0016020">
    <property type="term" value="C:membrane"/>
    <property type="evidence" value="ECO:0007669"/>
    <property type="project" value="TreeGrafter"/>
</dbReference>
<evidence type="ECO:0000256" key="1">
    <source>
        <dbReference type="ARBA" id="ARBA00022741"/>
    </source>
</evidence>
<evidence type="ECO:0000259" key="3">
    <source>
        <dbReference type="Pfam" id="PF00501"/>
    </source>
</evidence>
<dbReference type="PROSITE" id="PS00455">
    <property type="entry name" value="AMP_BINDING"/>
    <property type="match status" value="1"/>
</dbReference>
<protein>
    <submittedName>
        <fullName evidence="4">Long-chain-fatty-acid-CoA ligase/ protein binding protein</fullName>
    </submittedName>
</protein>
<reference evidence="4" key="1">
    <citation type="journal article" date="2020" name="Stud. Mycol.">
        <title>101 Dothideomycetes genomes: a test case for predicting lifestyles and emergence of pathogens.</title>
        <authorList>
            <person name="Haridas S."/>
            <person name="Albert R."/>
            <person name="Binder M."/>
            <person name="Bloem J."/>
            <person name="Labutti K."/>
            <person name="Salamov A."/>
            <person name="Andreopoulos B."/>
            <person name="Baker S."/>
            <person name="Barry K."/>
            <person name="Bills G."/>
            <person name="Bluhm B."/>
            <person name="Cannon C."/>
            <person name="Castanera R."/>
            <person name="Culley D."/>
            <person name="Daum C."/>
            <person name="Ezra D."/>
            <person name="Gonzalez J."/>
            <person name="Henrissat B."/>
            <person name="Kuo A."/>
            <person name="Liang C."/>
            <person name="Lipzen A."/>
            <person name="Lutzoni F."/>
            <person name="Magnuson J."/>
            <person name="Mondo S."/>
            <person name="Nolan M."/>
            <person name="Ohm R."/>
            <person name="Pangilinan J."/>
            <person name="Park H.-J."/>
            <person name="Ramirez L."/>
            <person name="Alfaro M."/>
            <person name="Sun H."/>
            <person name="Tritt A."/>
            <person name="Yoshinaga Y."/>
            <person name="Zwiers L.-H."/>
            <person name="Turgeon B."/>
            <person name="Goodwin S."/>
            <person name="Spatafora J."/>
            <person name="Crous P."/>
            <person name="Grigoriev I."/>
        </authorList>
    </citation>
    <scope>NUCLEOTIDE SEQUENCE</scope>
    <source>
        <strain evidence="4">CBS 115976</strain>
    </source>
</reference>
<feature type="domain" description="AMP-dependent synthetase/ligase" evidence="3">
    <location>
        <begin position="91"/>
        <end position="512"/>
    </location>
</feature>
<dbReference type="AlphaFoldDB" id="A0A6A6UJM1"/>
<organism evidence="4 5">
    <name type="scientific">Microthyrium microscopicum</name>
    <dbReference type="NCBI Taxonomy" id="703497"/>
    <lineage>
        <taxon>Eukaryota</taxon>
        <taxon>Fungi</taxon>
        <taxon>Dikarya</taxon>
        <taxon>Ascomycota</taxon>
        <taxon>Pezizomycotina</taxon>
        <taxon>Dothideomycetes</taxon>
        <taxon>Dothideomycetes incertae sedis</taxon>
        <taxon>Microthyriales</taxon>
        <taxon>Microthyriaceae</taxon>
        <taxon>Microthyrium</taxon>
    </lineage>
</organism>
<dbReference type="Gene3D" id="3.40.50.12780">
    <property type="entry name" value="N-terminal domain of ligase-like"/>
    <property type="match status" value="1"/>
</dbReference>